<dbReference type="InterPro" id="IPR055298">
    <property type="entry name" value="AtLOH3-like"/>
</dbReference>
<comment type="caution">
    <text evidence="1">The sequence shown here is derived from an EMBL/GenBank/DDBJ whole genome shotgun (WGS) entry which is preliminary data.</text>
</comment>
<name>A0AA38TPA3_9ASTR</name>
<dbReference type="EMBL" id="JARYMX010000003">
    <property type="protein sequence ID" value="KAJ9557761.1"/>
    <property type="molecule type" value="Genomic_DNA"/>
</dbReference>
<dbReference type="PANTHER" id="PTHR11697:SF230">
    <property type="entry name" value="ZINC FINGER, MYM DOMAIN CONTAINING 1"/>
    <property type="match status" value="1"/>
</dbReference>
<protein>
    <recommendedName>
        <fullName evidence="3">HAT C-terminal dimerisation domain-containing protein</fullName>
    </recommendedName>
</protein>
<evidence type="ECO:0000313" key="1">
    <source>
        <dbReference type="EMBL" id="KAJ9557761.1"/>
    </source>
</evidence>
<proteinExistence type="predicted"/>
<sequence length="377" mass="43417">MRAEKIEKEFVPQISHRLRPILKRKRVLIPKASLGVHFRISGFSDIRVSDTEIYYLNPNPKLWISENPDIRNSGFGYRIIRKFRNSKILDKNKSDISDIRISEIFRKHYLNPNPKIRISEFSDIFGSEVFGIWRPWNGKVRKKARKREKCTKSTQETLGVREIPNLAPPDSTELKIRCLASPNQQSGDRQIAPGSFPLNISLLLQLKTCSIHERSTGYEEEREWGYERCRYAAGVDLRSSVVVLSISWQYLPECSATENNQRSARAASHSLAPRVVDMQNSKVPDRFSDASISDLVRVMVETRKHVTFPFVYRLLKLAMVLVVETTSAEKCFSAMKLVKINLCNRIADHFLNNCVICAIEREAQVTNEDMIVLTFKK</sequence>
<dbReference type="AlphaFoldDB" id="A0AA38TPA3"/>
<dbReference type="Proteomes" id="UP001172457">
    <property type="component" value="Chromosome 3"/>
</dbReference>
<dbReference type="PANTHER" id="PTHR11697">
    <property type="entry name" value="GENERAL TRANSCRIPTION FACTOR 2-RELATED ZINC FINGER PROTEIN"/>
    <property type="match status" value="1"/>
</dbReference>
<evidence type="ECO:0000313" key="2">
    <source>
        <dbReference type="Proteomes" id="UP001172457"/>
    </source>
</evidence>
<gene>
    <name evidence="1" type="ORF">OSB04_012375</name>
</gene>
<organism evidence="1 2">
    <name type="scientific">Centaurea solstitialis</name>
    <name type="common">yellow star-thistle</name>
    <dbReference type="NCBI Taxonomy" id="347529"/>
    <lineage>
        <taxon>Eukaryota</taxon>
        <taxon>Viridiplantae</taxon>
        <taxon>Streptophyta</taxon>
        <taxon>Embryophyta</taxon>
        <taxon>Tracheophyta</taxon>
        <taxon>Spermatophyta</taxon>
        <taxon>Magnoliopsida</taxon>
        <taxon>eudicotyledons</taxon>
        <taxon>Gunneridae</taxon>
        <taxon>Pentapetalae</taxon>
        <taxon>asterids</taxon>
        <taxon>campanulids</taxon>
        <taxon>Asterales</taxon>
        <taxon>Asteraceae</taxon>
        <taxon>Carduoideae</taxon>
        <taxon>Cardueae</taxon>
        <taxon>Centaureinae</taxon>
        <taxon>Centaurea</taxon>
    </lineage>
</organism>
<accession>A0AA38TPA3</accession>
<evidence type="ECO:0008006" key="3">
    <source>
        <dbReference type="Google" id="ProtNLM"/>
    </source>
</evidence>
<reference evidence="1" key="1">
    <citation type="submission" date="2023-03" db="EMBL/GenBank/DDBJ databases">
        <title>Chromosome-scale reference genome and RAD-based genetic map of yellow starthistle (Centaurea solstitialis) reveal putative structural variation and QTLs associated with invader traits.</title>
        <authorList>
            <person name="Reatini B."/>
            <person name="Cang F.A."/>
            <person name="Jiang Q."/>
            <person name="Mckibben M.T.W."/>
            <person name="Barker M.S."/>
            <person name="Rieseberg L.H."/>
            <person name="Dlugosch K.M."/>
        </authorList>
    </citation>
    <scope>NUCLEOTIDE SEQUENCE</scope>
    <source>
        <strain evidence="1">CAN-66</strain>
        <tissue evidence="1">Leaf</tissue>
    </source>
</reference>
<keyword evidence="2" id="KW-1185">Reference proteome</keyword>